<sequence>MHYGTVAWFDARRGIGMIMMEGSGSEVPVSSAQIDGGGQQSLAADTRVAFRLLHGPGGPRAVDVYVP</sequence>
<dbReference type="Pfam" id="PF00313">
    <property type="entry name" value="CSD"/>
    <property type="match status" value="1"/>
</dbReference>
<dbReference type="EMBL" id="VIWU01000001">
    <property type="protein sequence ID" value="TWF75353.1"/>
    <property type="molecule type" value="Genomic_DNA"/>
</dbReference>
<evidence type="ECO:0000259" key="1">
    <source>
        <dbReference type="PROSITE" id="PS51857"/>
    </source>
</evidence>
<evidence type="ECO:0000313" key="2">
    <source>
        <dbReference type="EMBL" id="TWF75353.1"/>
    </source>
</evidence>
<dbReference type="InterPro" id="IPR012156">
    <property type="entry name" value="Cold_shock_CspA"/>
</dbReference>
<accession>A0A561SKI5</accession>
<dbReference type="InterPro" id="IPR012340">
    <property type="entry name" value="NA-bd_OB-fold"/>
</dbReference>
<dbReference type="PROSITE" id="PS51857">
    <property type="entry name" value="CSD_2"/>
    <property type="match status" value="1"/>
</dbReference>
<dbReference type="Proteomes" id="UP000321261">
    <property type="component" value="Unassembled WGS sequence"/>
</dbReference>
<dbReference type="PIRSF" id="PIRSF002599">
    <property type="entry name" value="Cold_shock_A"/>
    <property type="match status" value="1"/>
</dbReference>
<dbReference type="AlphaFoldDB" id="A0A561SKI5"/>
<dbReference type="RefSeq" id="WP_147254569.1">
    <property type="nucleotide sequence ID" value="NZ_VIWU01000001.1"/>
</dbReference>
<protein>
    <submittedName>
        <fullName evidence="2">Cold shock CspA family protein</fullName>
    </submittedName>
</protein>
<feature type="domain" description="CSD" evidence="1">
    <location>
        <begin position="1"/>
        <end position="66"/>
    </location>
</feature>
<evidence type="ECO:0000313" key="3">
    <source>
        <dbReference type="Proteomes" id="UP000321261"/>
    </source>
</evidence>
<organism evidence="2 3">
    <name type="scientific">Pseudonocardia hierapolitana</name>
    <dbReference type="NCBI Taxonomy" id="1128676"/>
    <lineage>
        <taxon>Bacteria</taxon>
        <taxon>Bacillati</taxon>
        <taxon>Actinomycetota</taxon>
        <taxon>Actinomycetes</taxon>
        <taxon>Pseudonocardiales</taxon>
        <taxon>Pseudonocardiaceae</taxon>
        <taxon>Pseudonocardia</taxon>
    </lineage>
</organism>
<dbReference type="Gene3D" id="2.40.50.140">
    <property type="entry name" value="Nucleic acid-binding proteins"/>
    <property type="match status" value="1"/>
</dbReference>
<dbReference type="GO" id="GO:0003676">
    <property type="term" value="F:nucleic acid binding"/>
    <property type="evidence" value="ECO:0007669"/>
    <property type="project" value="InterPro"/>
</dbReference>
<dbReference type="InterPro" id="IPR002059">
    <property type="entry name" value="CSP_DNA-bd"/>
</dbReference>
<dbReference type="SUPFAM" id="SSF50249">
    <property type="entry name" value="Nucleic acid-binding proteins"/>
    <property type="match status" value="1"/>
</dbReference>
<gene>
    <name evidence="2" type="ORF">FHX44_111237</name>
</gene>
<reference evidence="2 3" key="1">
    <citation type="submission" date="2019-06" db="EMBL/GenBank/DDBJ databases">
        <title>Sequencing the genomes of 1000 actinobacteria strains.</title>
        <authorList>
            <person name="Klenk H.-P."/>
        </authorList>
    </citation>
    <scope>NUCLEOTIDE SEQUENCE [LARGE SCALE GENOMIC DNA]</scope>
    <source>
        <strain evidence="2 3">DSM 45671</strain>
    </source>
</reference>
<proteinExistence type="predicted"/>
<name>A0A561SKI5_9PSEU</name>
<comment type="caution">
    <text evidence="2">The sequence shown here is derived from an EMBL/GenBank/DDBJ whole genome shotgun (WGS) entry which is preliminary data.</text>
</comment>
<keyword evidence="3" id="KW-1185">Reference proteome</keyword>
<dbReference type="OrthoDB" id="3578610at2"/>